<keyword evidence="1" id="KW-0808">Transferase</keyword>
<dbReference type="InterPro" id="IPR003594">
    <property type="entry name" value="HATPase_dom"/>
</dbReference>
<keyword evidence="4" id="KW-1133">Transmembrane helix</keyword>
<dbReference type="PROSITE" id="PS50109">
    <property type="entry name" value="HIS_KIN"/>
    <property type="match status" value="1"/>
</dbReference>
<dbReference type="Pfam" id="PF02518">
    <property type="entry name" value="HATPase_c"/>
    <property type="match status" value="1"/>
</dbReference>
<dbReference type="SUPFAM" id="SSF55874">
    <property type="entry name" value="ATPase domain of HSP90 chaperone/DNA topoisomerase II/histidine kinase"/>
    <property type="match status" value="1"/>
</dbReference>
<feature type="domain" description="Histidine kinase" evidence="5">
    <location>
        <begin position="70"/>
        <end position="262"/>
    </location>
</feature>
<dbReference type="InterPro" id="IPR011712">
    <property type="entry name" value="Sig_transdc_His_kin_sub3_dim/P"/>
</dbReference>
<dbReference type="InterPro" id="IPR005467">
    <property type="entry name" value="His_kinase_dom"/>
</dbReference>
<evidence type="ECO:0000313" key="7">
    <source>
        <dbReference type="Proteomes" id="UP000248553"/>
    </source>
</evidence>
<dbReference type="CDD" id="cd16917">
    <property type="entry name" value="HATPase_UhpB-NarQ-NarX-like"/>
    <property type="match status" value="1"/>
</dbReference>
<keyword evidence="7" id="KW-1185">Reference proteome</keyword>
<dbReference type="GO" id="GO:0000155">
    <property type="term" value="F:phosphorelay sensor kinase activity"/>
    <property type="evidence" value="ECO:0007669"/>
    <property type="project" value="InterPro"/>
</dbReference>
<keyword evidence="4" id="KW-0472">Membrane</keyword>
<dbReference type="Proteomes" id="UP000248553">
    <property type="component" value="Unassembled WGS sequence"/>
</dbReference>
<reference evidence="7" key="1">
    <citation type="submission" date="2018-05" db="EMBL/GenBank/DDBJ databases">
        <authorList>
            <person name="Nie L."/>
        </authorList>
    </citation>
    <scope>NUCLEOTIDE SEQUENCE [LARGE SCALE GENOMIC DNA]</scope>
    <source>
        <strain evidence="7">NL</strain>
    </source>
</reference>
<dbReference type="EMBL" id="QHKM01000004">
    <property type="protein sequence ID" value="RAK66032.1"/>
    <property type="molecule type" value="Genomic_DNA"/>
</dbReference>
<organism evidence="6 7">
    <name type="scientific">Hymenobacter edaphi</name>
    <dbReference type="NCBI Taxonomy" id="2211146"/>
    <lineage>
        <taxon>Bacteria</taxon>
        <taxon>Pseudomonadati</taxon>
        <taxon>Bacteroidota</taxon>
        <taxon>Cytophagia</taxon>
        <taxon>Cytophagales</taxon>
        <taxon>Hymenobacteraceae</taxon>
        <taxon>Hymenobacter</taxon>
    </lineage>
</organism>
<keyword evidence="2" id="KW-0418">Kinase</keyword>
<dbReference type="SMART" id="SM00387">
    <property type="entry name" value="HATPase_c"/>
    <property type="match status" value="1"/>
</dbReference>
<dbReference type="GO" id="GO:0046983">
    <property type="term" value="F:protein dimerization activity"/>
    <property type="evidence" value="ECO:0007669"/>
    <property type="project" value="InterPro"/>
</dbReference>
<dbReference type="RefSeq" id="WP_111478942.1">
    <property type="nucleotide sequence ID" value="NZ_QHKM01000004.1"/>
</dbReference>
<dbReference type="Gene3D" id="3.30.565.10">
    <property type="entry name" value="Histidine kinase-like ATPase, C-terminal domain"/>
    <property type="match status" value="1"/>
</dbReference>
<feature type="transmembrane region" description="Helical" evidence="4">
    <location>
        <begin position="12"/>
        <end position="34"/>
    </location>
</feature>
<name>A0A328BF77_9BACT</name>
<dbReference type="Pfam" id="PF07730">
    <property type="entry name" value="HisKA_3"/>
    <property type="match status" value="1"/>
</dbReference>
<dbReference type="Gene3D" id="1.20.5.1930">
    <property type="match status" value="1"/>
</dbReference>
<dbReference type="GO" id="GO:0016020">
    <property type="term" value="C:membrane"/>
    <property type="evidence" value="ECO:0007669"/>
    <property type="project" value="InterPro"/>
</dbReference>
<keyword evidence="4" id="KW-0812">Transmembrane</keyword>
<evidence type="ECO:0000256" key="2">
    <source>
        <dbReference type="ARBA" id="ARBA00022777"/>
    </source>
</evidence>
<accession>A0A328BF77</accession>
<protein>
    <recommendedName>
        <fullName evidence="5">Histidine kinase domain-containing protein</fullName>
    </recommendedName>
</protein>
<sequence>MAPPEEVTFSWLLLSAVVLMLLLGAGLVMFLVVYQKRLLRQQKQQRAAEMAYQRQLLAATIEAQEYERERIGRDLHDGIGSTIATAKLLVHRLEQMVPGGHAELFTMVTDILSTAVQDTRRISHNLYPAVLTHFGLAEALRHLAKVSDEAGPLRVQLTLDYAGLLPVQQELALYRICQELVNNAMKHARGATLLTVSLQPQGQVLTLTVADDGCGFDRATLPSGGAGLRSIDARVRMLGAQLLSQSAPQQGTRISIEIPTASASLSHAQH</sequence>
<comment type="caution">
    <text evidence="6">The sequence shown here is derived from an EMBL/GenBank/DDBJ whole genome shotgun (WGS) entry which is preliminary data.</text>
</comment>
<dbReference type="InterPro" id="IPR036890">
    <property type="entry name" value="HATPase_C_sf"/>
</dbReference>
<dbReference type="PANTHER" id="PTHR24421">
    <property type="entry name" value="NITRATE/NITRITE SENSOR PROTEIN NARX-RELATED"/>
    <property type="match status" value="1"/>
</dbReference>
<evidence type="ECO:0000256" key="1">
    <source>
        <dbReference type="ARBA" id="ARBA00022679"/>
    </source>
</evidence>
<evidence type="ECO:0000259" key="5">
    <source>
        <dbReference type="PROSITE" id="PS50109"/>
    </source>
</evidence>
<proteinExistence type="predicted"/>
<dbReference type="OrthoDB" id="9760839at2"/>
<gene>
    <name evidence="6" type="ORF">DLM85_15120</name>
</gene>
<evidence type="ECO:0000313" key="6">
    <source>
        <dbReference type="EMBL" id="RAK66032.1"/>
    </source>
</evidence>
<keyword evidence="3" id="KW-0902">Two-component regulatory system</keyword>
<evidence type="ECO:0000256" key="3">
    <source>
        <dbReference type="ARBA" id="ARBA00023012"/>
    </source>
</evidence>
<dbReference type="InterPro" id="IPR050482">
    <property type="entry name" value="Sensor_HK_TwoCompSys"/>
</dbReference>
<evidence type="ECO:0000256" key="4">
    <source>
        <dbReference type="SAM" id="Phobius"/>
    </source>
</evidence>
<dbReference type="AlphaFoldDB" id="A0A328BF77"/>